<evidence type="ECO:0000256" key="1">
    <source>
        <dbReference type="ARBA" id="ARBA00010641"/>
    </source>
</evidence>
<keyword evidence="3" id="KW-0731">Sigma factor</keyword>
<dbReference type="Gene3D" id="2.60.40.1120">
    <property type="entry name" value="Carboxypeptidase-like, regulatory domain"/>
    <property type="match status" value="1"/>
</dbReference>
<dbReference type="PANTHER" id="PTHR43133">
    <property type="entry name" value="RNA POLYMERASE ECF-TYPE SIGMA FACTO"/>
    <property type="match status" value="1"/>
</dbReference>
<dbReference type="Gene3D" id="1.10.1740.10">
    <property type="match status" value="1"/>
</dbReference>
<evidence type="ECO:0000256" key="2">
    <source>
        <dbReference type="ARBA" id="ARBA00023015"/>
    </source>
</evidence>
<gene>
    <name evidence="8" type="primary">sigE_26</name>
    <name evidence="8" type="ORF">OJF2_29420</name>
</gene>
<dbReference type="GO" id="GO:0006352">
    <property type="term" value="P:DNA-templated transcription initiation"/>
    <property type="evidence" value="ECO:0007669"/>
    <property type="project" value="InterPro"/>
</dbReference>
<name>A0A5B9W1H2_9BACT</name>
<evidence type="ECO:0000259" key="6">
    <source>
        <dbReference type="Pfam" id="PF04542"/>
    </source>
</evidence>
<evidence type="ECO:0000256" key="4">
    <source>
        <dbReference type="ARBA" id="ARBA00023163"/>
    </source>
</evidence>
<dbReference type="RefSeq" id="WP_148594334.1">
    <property type="nucleotide sequence ID" value="NZ_CP042997.1"/>
</dbReference>
<dbReference type="InterPro" id="IPR013324">
    <property type="entry name" value="RNA_pol_sigma_r3/r4-like"/>
</dbReference>
<evidence type="ECO:0000313" key="8">
    <source>
        <dbReference type="EMBL" id="QEH34403.1"/>
    </source>
</evidence>
<reference evidence="8 9" key="1">
    <citation type="submission" date="2019-08" db="EMBL/GenBank/DDBJ databases">
        <title>Deep-cultivation of Planctomycetes and their phenomic and genomic characterization uncovers novel biology.</title>
        <authorList>
            <person name="Wiegand S."/>
            <person name="Jogler M."/>
            <person name="Boedeker C."/>
            <person name="Pinto D."/>
            <person name="Vollmers J."/>
            <person name="Rivas-Marin E."/>
            <person name="Kohn T."/>
            <person name="Peeters S.H."/>
            <person name="Heuer A."/>
            <person name="Rast P."/>
            <person name="Oberbeckmann S."/>
            <person name="Bunk B."/>
            <person name="Jeske O."/>
            <person name="Meyerdierks A."/>
            <person name="Storesund J.E."/>
            <person name="Kallscheuer N."/>
            <person name="Luecker S."/>
            <person name="Lage O.M."/>
            <person name="Pohl T."/>
            <person name="Merkel B.J."/>
            <person name="Hornburger P."/>
            <person name="Mueller R.-W."/>
            <person name="Bruemmer F."/>
            <person name="Labrenz M."/>
            <person name="Spormann A.M."/>
            <person name="Op den Camp H."/>
            <person name="Overmann J."/>
            <person name="Amann R."/>
            <person name="Jetten M.S.M."/>
            <person name="Mascher T."/>
            <person name="Medema M.H."/>
            <person name="Devos D.P."/>
            <person name="Kaster A.-K."/>
            <person name="Ovreas L."/>
            <person name="Rohde M."/>
            <person name="Galperin M.Y."/>
            <person name="Jogler C."/>
        </authorList>
    </citation>
    <scope>NUCLEOTIDE SEQUENCE [LARGE SCALE GENOMIC DNA]</scope>
    <source>
        <strain evidence="8 9">OJF2</strain>
    </source>
</reference>
<accession>A0A5B9W1H2</accession>
<dbReference type="Pfam" id="PF13620">
    <property type="entry name" value="CarboxypepD_reg"/>
    <property type="match status" value="1"/>
</dbReference>
<feature type="domain" description="RNA polymerase sigma-70 region 2" evidence="6">
    <location>
        <begin position="52"/>
        <end position="117"/>
    </location>
</feature>
<sequence>MNKAGQGAGSPSLARELEAIFRGAATAGTSEGQLIDRFVDRGDEAAFAAILTRHGPMVLGVCRRILGPGGDAEDAFQATFLVLLRRARTLRRSEPLGPWLHGVAWRVATRSRADGRRRDQDAARAVRDAISHESPAIAAERLELKALVDEELGRLPEKYRLPIVLCDLEGMTKESAAARLRWRPGVLRGRLERARLKLRDRLARRGLAPAAAVAIVEAWNAAEAAVPGDLIAAARAAAFRDLAVSEIAGVVAPSAAARLAGGFLGAQARTRTLLATATAVALAVVTFSALGLASAPRSAGRRAEGPRPRAAAPAPPPDAPTGQPRDFELSVVGPGGKPIPDANVEIHAVPGLKAEDVRRGRFVKSGPRLSLARADGGGKLAVHFPAGCKELDLFIEAPGHGFYHAGWSPRGRWPSPVEWPTREQSVIPDRFTAELEPGWAVGGVVVDSQGRPVEGAEVRCKVWTARPGDWIAPYEGNQPATDREGRWRFDNVPNSVKALYVIVSHPAFRPFFGPIEEAQYGLARGGGPREKIVLQRGDFLFGKVTDERGRPIHGARVEVRLERDTRDATSDEHGMYRLNGLDGRIYYIRASAPGKGLDEKGPFERIEGPIAFTLKPGRKIRIRVLDAGGNPLPDTAIFPMVWRDKFSFPEINHGNRYTDKDGVWEWNEAPEDEFQFEICPPGGMVFPRQRIKAREEEYVFRSIPPLVIAGRIIDETTKQPIPSARINPGVEFAAEPGSVAWNDKLALPLQADGRFEYRPRRAEAGHGLRIEADGYEPQTTRWFKSTEGKVEIEVRMKKARAARPGP</sequence>
<evidence type="ECO:0000313" key="9">
    <source>
        <dbReference type="Proteomes" id="UP000324233"/>
    </source>
</evidence>
<dbReference type="InterPro" id="IPR013325">
    <property type="entry name" value="RNA_pol_sigma_r2"/>
</dbReference>
<dbReference type="InterPro" id="IPR008969">
    <property type="entry name" value="CarboxyPept-like_regulatory"/>
</dbReference>
<dbReference type="AlphaFoldDB" id="A0A5B9W1H2"/>
<protein>
    <submittedName>
        <fullName evidence="8">ECF RNA polymerase sigma factor SigE</fullName>
    </submittedName>
</protein>
<dbReference type="SUPFAM" id="SSF88946">
    <property type="entry name" value="Sigma2 domain of RNA polymerase sigma factors"/>
    <property type="match status" value="1"/>
</dbReference>
<dbReference type="Proteomes" id="UP000324233">
    <property type="component" value="Chromosome"/>
</dbReference>
<dbReference type="CDD" id="cd06171">
    <property type="entry name" value="Sigma70_r4"/>
    <property type="match status" value="1"/>
</dbReference>
<organism evidence="8 9">
    <name type="scientific">Aquisphaera giovannonii</name>
    <dbReference type="NCBI Taxonomy" id="406548"/>
    <lineage>
        <taxon>Bacteria</taxon>
        <taxon>Pseudomonadati</taxon>
        <taxon>Planctomycetota</taxon>
        <taxon>Planctomycetia</taxon>
        <taxon>Isosphaerales</taxon>
        <taxon>Isosphaeraceae</taxon>
        <taxon>Aquisphaera</taxon>
    </lineage>
</organism>
<dbReference type="SUPFAM" id="SSF49464">
    <property type="entry name" value="Carboxypeptidase regulatory domain-like"/>
    <property type="match status" value="2"/>
</dbReference>
<feature type="domain" description="RNA polymerase sigma factor 70 region 4 type 2" evidence="7">
    <location>
        <begin position="148"/>
        <end position="198"/>
    </location>
</feature>
<dbReference type="InterPro" id="IPR039425">
    <property type="entry name" value="RNA_pol_sigma-70-like"/>
</dbReference>
<dbReference type="PANTHER" id="PTHR43133:SF51">
    <property type="entry name" value="RNA POLYMERASE SIGMA FACTOR"/>
    <property type="match status" value="1"/>
</dbReference>
<keyword evidence="2" id="KW-0805">Transcription regulation</keyword>
<dbReference type="Pfam" id="PF08281">
    <property type="entry name" value="Sigma70_r4_2"/>
    <property type="match status" value="1"/>
</dbReference>
<evidence type="ECO:0000259" key="7">
    <source>
        <dbReference type="Pfam" id="PF08281"/>
    </source>
</evidence>
<dbReference type="InterPro" id="IPR014284">
    <property type="entry name" value="RNA_pol_sigma-70_dom"/>
</dbReference>
<dbReference type="InterPro" id="IPR036388">
    <property type="entry name" value="WH-like_DNA-bd_sf"/>
</dbReference>
<dbReference type="NCBIfam" id="TIGR02937">
    <property type="entry name" value="sigma70-ECF"/>
    <property type="match status" value="1"/>
</dbReference>
<dbReference type="Gene3D" id="1.10.10.10">
    <property type="entry name" value="Winged helix-like DNA-binding domain superfamily/Winged helix DNA-binding domain"/>
    <property type="match status" value="1"/>
</dbReference>
<dbReference type="InterPro" id="IPR007627">
    <property type="entry name" value="RNA_pol_sigma70_r2"/>
</dbReference>
<dbReference type="SUPFAM" id="SSF88659">
    <property type="entry name" value="Sigma3 and sigma4 domains of RNA polymerase sigma factors"/>
    <property type="match status" value="1"/>
</dbReference>
<dbReference type="GO" id="GO:0003677">
    <property type="term" value="F:DNA binding"/>
    <property type="evidence" value="ECO:0007669"/>
    <property type="project" value="InterPro"/>
</dbReference>
<comment type="similarity">
    <text evidence="1">Belongs to the sigma-70 factor family. ECF subfamily.</text>
</comment>
<keyword evidence="4" id="KW-0804">Transcription</keyword>
<dbReference type="OrthoDB" id="279966at2"/>
<feature type="region of interest" description="Disordered" evidence="5">
    <location>
        <begin position="297"/>
        <end position="329"/>
    </location>
</feature>
<dbReference type="GO" id="GO:0016987">
    <property type="term" value="F:sigma factor activity"/>
    <property type="evidence" value="ECO:0007669"/>
    <property type="project" value="UniProtKB-KW"/>
</dbReference>
<dbReference type="InterPro" id="IPR013249">
    <property type="entry name" value="RNA_pol_sigma70_r4_t2"/>
</dbReference>
<proteinExistence type="inferred from homology"/>
<keyword evidence="9" id="KW-1185">Reference proteome</keyword>
<dbReference type="KEGG" id="agv:OJF2_29420"/>
<dbReference type="Pfam" id="PF04542">
    <property type="entry name" value="Sigma70_r2"/>
    <property type="match status" value="1"/>
</dbReference>
<evidence type="ECO:0000256" key="3">
    <source>
        <dbReference type="ARBA" id="ARBA00023082"/>
    </source>
</evidence>
<evidence type="ECO:0000256" key="5">
    <source>
        <dbReference type="SAM" id="MobiDB-lite"/>
    </source>
</evidence>
<dbReference type="EMBL" id="CP042997">
    <property type="protein sequence ID" value="QEH34403.1"/>
    <property type="molecule type" value="Genomic_DNA"/>
</dbReference>